<gene>
    <name evidence="1" type="ORF">ACFSKX_06515</name>
</gene>
<dbReference type="PROSITE" id="PS51257">
    <property type="entry name" value="PROKAR_LIPOPROTEIN"/>
    <property type="match status" value="1"/>
</dbReference>
<evidence type="ECO:0000313" key="2">
    <source>
        <dbReference type="Proteomes" id="UP001597425"/>
    </source>
</evidence>
<organism evidence="1 2">
    <name type="scientific">Microbulbifer halophilus</name>
    <dbReference type="NCBI Taxonomy" id="453963"/>
    <lineage>
        <taxon>Bacteria</taxon>
        <taxon>Pseudomonadati</taxon>
        <taxon>Pseudomonadota</taxon>
        <taxon>Gammaproteobacteria</taxon>
        <taxon>Cellvibrionales</taxon>
        <taxon>Microbulbiferaceae</taxon>
        <taxon>Microbulbifer</taxon>
    </lineage>
</organism>
<protein>
    <recommendedName>
        <fullName evidence="3">Lipoprotein</fullName>
    </recommendedName>
</protein>
<proteinExistence type="predicted"/>
<dbReference type="RefSeq" id="WP_265720030.1">
    <property type="nucleotide sequence ID" value="NZ_JAPIVK010000001.1"/>
</dbReference>
<evidence type="ECO:0008006" key="3">
    <source>
        <dbReference type="Google" id="ProtNLM"/>
    </source>
</evidence>
<keyword evidence="2" id="KW-1185">Reference proteome</keyword>
<evidence type="ECO:0000313" key="1">
    <source>
        <dbReference type="EMBL" id="MFD2310069.1"/>
    </source>
</evidence>
<name>A0ABW5EAF2_9GAMM</name>
<sequence>MKRTGIFALPALLLLVLQGCVFLPVERSDKDDPFFFAADDVSNSADFVEASHYRTSAPLPPSSNHHCSGDWEMTKTGAACWFFPVMRVY</sequence>
<dbReference type="EMBL" id="JBHUJD010000006">
    <property type="protein sequence ID" value="MFD2310069.1"/>
    <property type="molecule type" value="Genomic_DNA"/>
</dbReference>
<comment type="caution">
    <text evidence="1">The sequence shown here is derived from an EMBL/GenBank/DDBJ whole genome shotgun (WGS) entry which is preliminary data.</text>
</comment>
<dbReference type="Proteomes" id="UP001597425">
    <property type="component" value="Unassembled WGS sequence"/>
</dbReference>
<reference evidence="2" key="1">
    <citation type="journal article" date="2019" name="Int. J. Syst. Evol. Microbiol.">
        <title>The Global Catalogue of Microorganisms (GCM) 10K type strain sequencing project: providing services to taxonomists for standard genome sequencing and annotation.</title>
        <authorList>
            <consortium name="The Broad Institute Genomics Platform"/>
            <consortium name="The Broad Institute Genome Sequencing Center for Infectious Disease"/>
            <person name="Wu L."/>
            <person name="Ma J."/>
        </authorList>
    </citation>
    <scope>NUCLEOTIDE SEQUENCE [LARGE SCALE GENOMIC DNA]</scope>
    <source>
        <strain evidence="2">KCTC 12848</strain>
    </source>
</reference>
<accession>A0ABW5EAF2</accession>